<evidence type="ECO:0008006" key="4">
    <source>
        <dbReference type="Google" id="ProtNLM"/>
    </source>
</evidence>
<dbReference type="EMBL" id="JAQQKW010000004">
    <property type="protein sequence ID" value="MDC7694485.1"/>
    <property type="molecule type" value="Genomic_DNA"/>
</dbReference>
<feature type="signal peptide" evidence="1">
    <location>
        <begin position="1"/>
        <end position="25"/>
    </location>
</feature>
<name>A0ABT5IE55_9CAUL</name>
<proteinExistence type="predicted"/>
<feature type="non-terminal residue" evidence="2">
    <location>
        <position position="85"/>
    </location>
</feature>
<gene>
    <name evidence="2" type="ORF">PQU94_09345</name>
</gene>
<accession>A0ABT5IE55</accession>
<comment type="caution">
    <text evidence="2">The sequence shown here is derived from an EMBL/GenBank/DDBJ whole genome shotgun (WGS) entry which is preliminary data.</text>
</comment>
<sequence length="85" mass="9407">MSYRPYALASVLTGLAMLAPVLSFAQTPPAQGTAEWEQPEVVAVNREPMKATFFNFESRDLALKGDTSASKRFLSLDGTWDFKFS</sequence>
<keyword evidence="3" id="KW-1185">Reference proteome</keyword>
<evidence type="ECO:0000313" key="2">
    <source>
        <dbReference type="EMBL" id="MDC7694485.1"/>
    </source>
</evidence>
<dbReference type="Proteomes" id="UP001216595">
    <property type="component" value="Unassembled WGS sequence"/>
</dbReference>
<feature type="chain" id="PRO_5047334076" description="Beta-galactosidase" evidence="1">
    <location>
        <begin position="26"/>
        <end position="85"/>
    </location>
</feature>
<evidence type="ECO:0000313" key="3">
    <source>
        <dbReference type="Proteomes" id="UP001216595"/>
    </source>
</evidence>
<keyword evidence="1" id="KW-0732">Signal</keyword>
<evidence type="ECO:0000256" key="1">
    <source>
        <dbReference type="SAM" id="SignalP"/>
    </source>
</evidence>
<reference evidence="2 3" key="1">
    <citation type="submission" date="2023-01" db="EMBL/GenBank/DDBJ databases">
        <title>Novel species of the genus Asticcacaulis isolated from rivers.</title>
        <authorList>
            <person name="Lu H."/>
        </authorList>
    </citation>
    <scope>NUCLEOTIDE SEQUENCE [LARGE SCALE GENOMIC DNA]</scope>
    <source>
        <strain evidence="2 3">DXS10W</strain>
    </source>
</reference>
<dbReference type="RefSeq" id="WP_272741192.1">
    <property type="nucleotide sequence ID" value="NZ_JAQQKW010000004.1"/>
</dbReference>
<dbReference type="Gene3D" id="2.60.120.260">
    <property type="entry name" value="Galactose-binding domain-like"/>
    <property type="match status" value="1"/>
</dbReference>
<organism evidence="2 3">
    <name type="scientific">Asticcacaulis currens</name>
    <dbReference type="NCBI Taxonomy" id="2984210"/>
    <lineage>
        <taxon>Bacteria</taxon>
        <taxon>Pseudomonadati</taxon>
        <taxon>Pseudomonadota</taxon>
        <taxon>Alphaproteobacteria</taxon>
        <taxon>Caulobacterales</taxon>
        <taxon>Caulobacteraceae</taxon>
        <taxon>Asticcacaulis</taxon>
    </lineage>
</organism>
<protein>
    <recommendedName>
        <fullName evidence="4">Beta-galactosidase</fullName>
    </recommendedName>
</protein>